<evidence type="ECO:0000256" key="16">
    <source>
        <dbReference type="ARBA" id="ARBA00023014"/>
    </source>
</evidence>
<comment type="function">
    <text evidence="17">Member of the two-component regulatory system NreB/NreC involved in the control of dissimilatory nitrate/nitrite reduction in response to oxygen. NreB functions as a direct oxygen sensor histidine kinase which is autophosphorylated, in the absence of oxygen, probably at the conserved histidine residue, and transfers its phosphate group probably to a conserved aspartate residue of NreC. NreB/NreC activates the expression of the nitrate (narGHJI) and nitrite (nir) reductase operons, as well as the putative nitrate transporter gene narT.</text>
</comment>
<feature type="domain" description="Histidine kinase" evidence="20">
    <location>
        <begin position="51"/>
        <end position="248"/>
    </location>
</feature>
<dbReference type="Gene3D" id="3.30.565.10">
    <property type="entry name" value="Histidine kinase-like ATPase, C-terminal domain"/>
    <property type="match status" value="1"/>
</dbReference>
<dbReference type="GO" id="GO:0000155">
    <property type="term" value="F:phosphorelay sensor kinase activity"/>
    <property type="evidence" value="ECO:0007669"/>
    <property type="project" value="InterPro"/>
</dbReference>
<evidence type="ECO:0000256" key="11">
    <source>
        <dbReference type="ARBA" id="ARBA00022741"/>
    </source>
</evidence>
<evidence type="ECO:0000256" key="3">
    <source>
        <dbReference type="ARBA" id="ARBA00004496"/>
    </source>
</evidence>
<dbReference type="AlphaFoldDB" id="A0A1T4R2Y5"/>
<dbReference type="STRING" id="413434.SAMN04488132_110111"/>
<evidence type="ECO:0000313" key="22">
    <source>
        <dbReference type="Proteomes" id="UP000190888"/>
    </source>
</evidence>
<keyword evidence="14" id="KW-0408">Iron</keyword>
<dbReference type="GO" id="GO:0051539">
    <property type="term" value="F:4 iron, 4 sulfur cluster binding"/>
    <property type="evidence" value="ECO:0007669"/>
    <property type="project" value="UniProtKB-KW"/>
</dbReference>
<keyword evidence="11" id="KW-0547">Nucleotide-binding</keyword>
<dbReference type="InterPro" id="IPR005467">
    <property type="entry name" value="His_kinase_dom"/>
</dbReference>
<sequence length="249" mass="28155">MICMTLLMSGIFISFLIKYRKRQIRHKEELVQTEEELLQAHLEVQEQIRRHLATELHDNIGQLLSLTNATLASVDLQQQEKAARKITDAQELVKRSLQQLRQLSRVLHGEQVLEQGLAAAIRQEINWLQRSDYYEITFNSNIPEEMQFSEHNKNLVLFRLLQESISNIVKHAEASAIEINFDYMQDKLQLGISDNGNGFHLPEALSASSGGMGLNNMRKRAALIGGSLQIEAAPGAGTSIRIQVPYIPS</sequence>
<evidence type="ECO:0000256" key="7">
    <source>
        <dbReference type="ARBA" id="ARBA00022490"/>
    </source>
</evidence>
<evidence type="ECO:0000256" key="15">
    <source>
        <dbReference type="ARBA" id="ARBA00023012"/>
    </source>
</evidence>
<keyword evidence="12 21" id="KW-0418">Kinase</keyword>
<keyword evidence="13" id="KW-0067">ATP-binding</keyword>
<dbReference type="InterPro" id="IPR036890">
    <property type="entry name" value="HATPase_C_sf"/>
</dbReference>
<evidence type="ECO:0000256" key="9">
    <source>
        <dbReference type="ARBA" id="ARBA00022679"/>
    </source>
</evidence>
<keyword evidence="19" id="KW-0175">Coiled coil</keyword>
<dbReference type="InterPro" id="IPR050482">
    <property type="entry name" value="Sensor_HK_TwoCompSys"/>
</dbReference>
<comment type="subcellular location">
    <subcellularLocation>
        <location evidence="3">Cytoplasm</location>
    </subcellularLocation>
</comment>
<keyword evidence="9" id="KW-0808">Transferase</keyword>
<dbReference type="CDD" id="cd16917">
    <property type="entry name" value="HATPase_UhpB-NarQ-NarX-like"/>
    <property type="match status" value="1"/>
</dbReference>
<evidence type="ECO:0000256" key="6">
    <source>
        <dbReference type="ARBA" id="ARBA00022485"/>
    </source>
</evidence>
<evidence type="ECO:0000256" key="5">
    <source>
        <dbReference type="ARBA" id="ARBA00017322"/>
    </source>
</evidence>
<keyword evidence="6" id="KW-0004">4Fe-4S</keyword>
<evidence type="ECO:0000256" key="10">
    <source>
        <dbReference type="ARBA" id="ARBA00022723"/>
    </source>
</evidence>
<dbReference type="GO" id="GO:0016020">
    <property type="term" value="C:membrane"/>
    <property type="evidence" value="ECO:0007669"/>
    <property type="project" value="InterPro"/>
</dbReference>
<dbReference type="SMART" id="SM00387">
    <property type="entry name" value="HATPase_c"/>
    <property type="match status" value="1"/>
</dbReference>
<keyword evidence="8" id="KW-0597">Phosphoprotein</keyword>
<dbReference type="GO" id="GO:0005737">
    <property type="term" value="C:cytoplasm"/>
    <property type="evidence" value="ECO:0007669"/>
    <property type="project" value="UniProtKB-SubCell"/>
</dbReference>
<dbReference type="Pfam" id="PF02518">
    <property type="entry name" value="HATPase_c"/>
    <property type="match status" value="1"/>
</dbReference>
<dbReference type="PANTHER" id="PTHR24421:SF10">
    <property type="entry name" value="NITRATE_NITRITE SENSOR PROTEIN NARQ"/>
    <property type="match status" value="1"/>
</dbReference>
<dbReference type="RefSeq" id="WP_139367189.1">
    <property type="nucleotide sequence ID" value="NZ_FUWH01000010.1"/>
</dbReference>
<feature type="coiled-coil region" evidence="19">
    <location>
        <begin position="16"/>
        <end position="50"/>
    </location>
</feature>
<evidence type="ECO:0000256" key="17">
    <source>
        <dbReference type="ARBA" id="ARBA00024827"/>
    </source>
</evidence>
<comment type="cofactor">
    <cofactor evidence="2">
        <name>[4Fe-4S] cluster</name>
        <dbReference type="ChEBI" id="CHEBI:49883"/>
    </cofactor>
</comment>
<keyword evidence="16" id="KW-0411">Iron-sulfur</keyword>
<evidence type="ECO:0000256" key="4">
    <source>
        <dbReference type="ARBA" id="ARBA00012438"/>
    </source>
</evidence>
<dbReference type="EMBL" id="FUWH01000010">
    <property type="protein sequence ID" value="SKA10422.1"/>
    <property type="molecule type" value="Genomic_DNA"/>
</dbReference>
<dbReference type="PANTHER" id="PTHR24421">
    <property type="entry name" value="NITRATE/NITRITE SENSOR PROTEIN NARX-RELATED"/>
    <property type="match status" value="1"/>
</dbReference>
<dbReference type="Proteomes" id="UP000190888">
    <property type="component" value="Unassembled WGS sequence"/>
</dbReference>
<reference evidence="21 22" key="1">
    <citation type="submission" date="2017-02" db="EMBL/GenBank/DDBJ databases">
        <authorList>
            <person name="Peterson S.W."/>
        </authorList>
    </citation>
    <scope>NUCLEOTIDE SEQUENCE [LARGE SCALE GENOMIC DNA]</scope>
    <source>
        <strain evidence="21 22">DSM 22335</strain>
    </source>
</reference>
<dbReference type="PROSITE" id="PS50109">
    <property type="entry name" value="HIS_KIN"/>
    <property type="match status" value="1"/>
</dbReference>
<evidence type="ECO:0000259" key="20">
    <source>
        <dbReference type="PROSITE" id="PS50109"/>
    </source>
</evidence>
<evidence type="ECO:0000256" key="12">
    <source>
        <dbReference type="ARBA" id="ARBA00022777"/>
    </source>
</evidence>
<evidence type="ECO:0000313" key="21">
    <source>
        <dbReference type="EMBL" id="SKA10422.1"/>
    </source>
</evidence>
<dbReference type="OrthoDB" id="5401121at2"/>
<proteinExistence type="predicted"/>
<evidence type="ECO:0000256" key="18">
    <source>
        <dbReference type="ARBA" id="ARBA00030800"/>
    </source>
</evidence>
<evidence type="ECO:0000256" key="8">
    <source>
        <dbReference type="ARBA" id="ARBA00022553"/>
    </source>
</evidence>
<evidence type="ECO:0000256" key="13">
    <source>
        <dbReference type="ARBA" id="ARBA00022840"/>
    </source>
</evidence>
<organism evidence="21 22">
    <name type="scientific">Sediminibacterium ginsengisoli</name>
    <dbReference type="NCBI Taxonomy" id="413434"/>
    <lineage>
        <taxon>Bacteria</taxon>
        <taxon>Pseudomonadati</taxon>
        <taxon>Bacteroidota</taxon>
        <taxon>Chitinophagia</taxon>
        <taxon>Chitinophagales</taxon>
        <taxon>Chitinophagaceae</taxon>
        <taxon>Sediminibacterium</taxon>
    </lineage>
</organism>
<keyword evidence="15" id="KW-0902">Two-component regulatory system</keyword>
<dbReference type="Pfam" id="PF07730">
    <property type="entry name" value="HisKA_3"/>
    <property type="match status" value="1"/>
</dbReference>
<evidence type="ECO:0000256" key="19">
    <source>
        <dbReference type="SAM" id="Coils"/>
    </source>
</evidence>
<dbReference type="PRINTS" id="PR00344">
    <property type="entry name" value="BCTRLSENSOR"/>
</dbReference>
<dbReference type="Gene3D" id="1.20.5.1930">
    <property type="match status" value="1"/>
</dbReference>
<protein>
    <recommendedName>
        <fullName evidence="5">Oxygen sensor histidine kinase NreB</fullName>
        <ecNumber evidence="4">2.7.13.3</ecNumber>
    </recommendedName>
    <alternativeName>
        <fullName evidence="18">Nitrogen regulation protein B</fullName>
    </alternativeName>
</protein>
<dbReference type="GO" id="GO:0046983">
    <property type="term" value="F:protein dimerization activity"/>
    <property type="evidence" value="ECO:0007669"/>
    <property type="project" value="InterPro"/>
</dbReference>
<keyword evidence="22" id="KW-1185">Reference proteome</keyword>
<dbReference type="GO" id="GO:0046872">
    <property type="term" value="F:metal ion binding"/>
    <property type="evidence" value="ECO:0007669"/>
    <property type="project" value="UniProtKB-KW"/>
</dbReference>
<dbReference type="EC" id="2.7.13.3" evidence="4"/>
<gene>
    <name evidence="21" type="ORF">SAMN04488132_110111</name>
</gene>
<dbReference type="InterPro" id="IPR004358">
    <property type="entry name" value="Sig_transdc_His_kin-like_C"/>
</dbReference>
<evidence type="ECO:0000256" key="14">
    <source>
        <dbReference type="ARBA" id="ARBA00023004"/>
    </source>
</evidence>
<evidence type="ECO:0000256" key="2">
    <source>
        <dbReference type="ARBA" id="ARBA00001966"/>
    </source>
</evidence>
<name>A0A1T4R2Y5_9BACT</name>
<keyword evidence="7" id="KW-0963">Cytoplasm</keyword>
<dbReference type="GO" id="GO:0005524">
    <property type="term" value="F:ATP binding"/>
    <property type="evidence" value="ECO:0007669"/>
    <property type="project" value="UniProtKB-KW"/>
</dbReference>
<accession>A0A1T4R2Y5</accession>
<dbReference type="SUPFAM" id="SSF55874">
    <property type="entry name" value="ATPase domain of HSP90 chaperone/DNA topoisomerase II/histidine kinase"/>
    <property type="match status" value="1"/>
</dbReference>
<dbReference type="InterPro" id="IPR003594">
    <property type="entry name" value="HATPase_dom"/>
</dbReference>
<keyword evidence="10" id="KW-0479">Metal-binding</keyword>
<evidence type="ECO:0000256" key="1">
    <source>
        <dbReference type="ARBA" id="ARBA00000085"/>
    </source>
</evidence>
<comment type="catalytic activity">
    <reaction evidence="1">
        <text>ATP + protein L-histidine = ADP + protein N-phospho-L-histidine.</text>
        <dbReference type="EC" id="2.7.13.3"/>
    </reaction>
</comment>
<dbReference type="InterPro" id="IPR011712">
    <property type="entry name" value="Sig_transdc_His_kin_sub3_dim/P"/>
</dbReference>